<keyword evidence="8" id="KW-1185">Reference proteome</keyword>
<evidence type="ECO:0000256" key="4">
    <source>
        <dbReference type="ARBA" id="ARBA00022679"/>
    </source>
</evidence>
<feature type="domain" description="Galactofuranosyltransferase GlfT2 N-terminal" evidence="5">
    <location>
        <begin position="17"/>
        <end position="162"/>
    </location>
</feature>
<evidence type="ECO:0000259" key="6">
    <source>
        <dbReference type="Pfam" id="PF19320"/>
    </source>
</evidence>
<keyword evidence="3" id="KW-0328">Glycosyltransferase</keyword>
<comment type="caution">
    <text evidence="7">The sequence shown here is derived from an EMBL/GenBank/DDBJ whole genome shotgun (WGS) entry which is preliminary data.</text>
</comment>
<dbReference type="PANTHER" id="PTHR43179:SF12">
    <property type="entry name" value="GALACTOFURANOSYLTRANSFERASE GLFT2"/>
    <property type="match status" value="1"/>
</dbReference>
<dbReference type="PANTHER" id="PTHR43179">
    <property type="entry name" value="RHAMNOSYLTRANSFERASE WBBL"/>
    <property type="match status" value="1"/>
</dbReference>
<dbReference type="GO" id="GO:0016757">
    <property type="term" value="F:glycosyltransferase activity"/>
    <property type="evidence" value="ECO:0007669"/>
    <property type="project" value="UniProtKB-KW"/>
</dbReference>
<comment type="similarity">
    <text evidence="2">Belongs to the glycosyltransferase 2 family.</text>
</comment>
<organism evidence="7 8">
    <name type="scientific">Bifidobacterium lemurum</name>
    <dbReference type="NCBI Taxonomy" id="1603886"/>
    <lineage>
        <taxon>Bacteria</taxon>
        <taxon>Bacillati</taxon>
        <taxon>Actinomycetota</taxon>
        <taxon>Actinomycetes</taxon>
        <taxon>Bifidobacteriales</taxon>
        <taxon>Bifidobacteriaceae</taxon>
        <taxon>Bifidobacterium</taxon>
    </lineage>
</organism>
<evidence type="ECO:0000313" key="8">
    <source>
        <dbReference type="Proteomes" id="UP000216352"/>
    </source>
</evidence>
<dbReference type="RefSeq" id="WP_072724568.1">
    <property type="nucleotide sequence ID" value="NZ_BDIS01000009.1"/>
</dbReference>
<dbReference type="Pfam" id="PF17994">
    <property type="entry name" value="Glft2_N"/>
    <property type="match status" value="1"/>
</dbReference>
<proteinExistence type="inferred from homology"/>
<gene>
    <name evidence="7" type="ORF">BLEM_1315</name>
</gene>
<feature type="domain" description="Galactofuranosyltransferase-2 C-terminal" evidence="6">
    <location>
        <begin position="455"/>
        <end position="633"/>
    </location>
</feature>
<sequence>MQQELLTQQQGWETINRLVFPIEDKDLVLPLYISTKSGESLDDGLERRTSIVSRSRLTLGAGAHITCSTFFNAFPAGYWRRWTNVRSVRFAVETQGIGSIRVFRSTARGLASPVAILKVDSPADSATYVADISIEGMLDGGFLWIEAQAGDCPLTLFNGEWQVESRHRTAPERSKLSIAITTFNRASYCLRQLRTIADESSLRERLDTVYCVDQGTDLVREQDGFPVLQKQLGRQLTYIQQKNLGGSGGFSRGMCETVKAGTSEYALLLDDDAISEPEAILRAVQFADYAKKPLIVGGGMLHLDNRTVLYSRGERFDPSTVMPAAAVGTVYNHDFAAHPLWQSPELHRLVNPEFNGWWLCLIPTKVIKEIGLSMPFFIKYDDVDYGLRAKEHGIPTVCLPGVAVWHQGWHDKDISRTWEEYFAQRNRWICALLHFRKPSKKFLFRMMYEDAHLGVKLLYSGMKLHHMALEDVLKGSDHLISIMPNQLAVVRQARNGFDDSTVIADPDMLPAAEHYFVGQTKFSLAQASMKEGAKVVLKAVLSHENGEKDARPQYAMAAQDAMWQNFTGIRSAAVTTSDGNGVTWLRRDSKLYRKGLWDCQRLAFRIYGLWGKLSRQYTDTPVSAMKVWEKIFREAQ</sequence>
<evidence type="ECO:0000256" key="3">
    <source>
        <dbReference type="ARBA" id="ARBA00022676"/>
    </source>
</evidence>
<name>A0A261FRR7_9BIFI</name>
<protein>
    <submittedName>
        <fullName evidence="7">Glycosyl transferase family 2</fullName>
    </submittedName>
</protein>
<dbReference type="InterPro" id="IPR029044">
    <property type="entry name" value="Nucleotide-diphossugar_trans"/>
</dbReference>
<evidence type="ECO:0000256" key="1">
    <source>
        <dbReference type="ARBA" id="ARBA00004776"/>
    </source>
</evidence>
<comment type="pathway">
    <text evidence="1">Cell wall biogenesis; cell wall polysaccharide biosynthesis.</text>
</comment>
<evidence type="ECO:0000256" key="2">
    <source>
        <dbReference type="ARBA" id="ARBA00006739"/>
    </source>
</evidence>
<dbReference type="Gene3D" id="3.90.550.60">
    <property type="match status" value="1"/>
</dbReference>
<dbReference type="STRING" id="1603886.GCA_001895165_00688"/>
<dbReference type="Pfam" id="PF19320">
    <property type="entry name" value="GlfT2_domain3"/>
    <property type="match status" value="1"/>
</dbReference>
<dbReference type="Proteomes" id="UP000216352">
    <property type="component" value="Unassembled WGS sequence"/>
</dbReference>
<reference evidence="7 8" key="1">
    <citation type="journal article" date="2017" name="BMC Genomics">
        <title>Comparative genomic and phylogenomic analyses of the Bifidobacteriaceae family.</title>
        <authorList>
            <person name="Lugli G.A."/>
            <person name="Milani C."/>
            <person name="Turroni F."/>
            <person name="Duranti S."/>
            <person name="Mancabelli L."/>
            <person name="Mangifesta M."/>
            <person name="Ferrario C."/>
            <person name="Modesto M."/>
            <person name="Mattarelli P."/>
            <person name="Jiri K."/>
            <person name="van Sinderen D."/>
            <person name="Ventura M."/>
        </authorList>
    </citation>
    <scope>NUCLEOTIDE SEQUENCE [LARGE SCALE GENOMIC DNA]</scope>
    <source>
        <strain evidence="7 8">DSM 28807</strain>
    </source>
</reference>
<keyword evidence="4 7" id="KW-0808">Transferase</keyword>
<dbReference type="SUPFAM" id="SSF53448">
    <property type="entry name" value="Nucleotide-diphospho-sugar transferases"/>
    <property type="match status" value="1"/>
</dbReference>
<dbReference type="AlphaFoldDB" id="A0A261FRR7"/>
<evidence type="ECO:0000259" key="5">
    <source>
        <dbReference type="Pfam" id="PF17994"/>
    </source>
</evidence>
<dbReference type="Pfam" id="PF13641">
    <property type="entry name" value="Glyco_tranf_2_3"/>
    <property type="match status" value="1"/>
</dbReference>
<evidence type="ECO:0000313" key="7">
    <source>
        <dbReference type="EMBL" id="OZG61778.1"/>
    </source>
</evidence>
<dbReference type="OrthoDB" id="3225550at2"/>
<accession>A0A261FRR7</accession>
<dbReference type="InterPro" id="IPR040492">
    <property type="entry name" value="GlfT2_N"/>
</dbReference>
<dbReference type="InterPro" id="IPR045699">
    <property type="entry name" value="GlfT2_C"/>
</dbReference>
<dbReference type="EMBL" id="MWWX01000008">
    <property type="protein sequence ID" value="OZG61778.1"/>
    <property type="molecule type" value="Genomic_DNA"/>
</dbReference>